<name>A0A6A6U9S0_9PEZI</name>
<feature type="chain" id="PRO_5025566033" evidence="2">
    <location>
        <begin position="18"/>
        <end position="215"/>
    </location>
</feature>
<dbReference type="EMBL" id="MU004236">
    <property type="protein sequence ID" value="KAF2668187.1"/>
    <property type="molecule type" value="Genomic_DNA"/>
</dbReference>
<feature type="signal peptide" evidence="2">
    <location>
        <begin position="1"/>
        <end position="17"/>
    </location>
</feature>
<sequence>MKSIVFTLFVLTQLASADITLRFWKNNSCGGAKQECSQPGEDFGFCCTSEKPFCSTGDCVGCRNGNDIYGFNRAACGGGALTACREPGCCISLGDSNTCALIMEIGAGSQQLPSGNFTFTNRDGEQTKCKGVRYPHKMTFSDETGEEHVIFMPLGTMERANELVMADDWEQLKKEFPKYSKSHGQQHDYTQLDAEFKARQEAEEQEERQKTADKS</sequence>
<accession>A0A6A6U9S0</accession>
<gene>
    <name evidence="3" type="ORF">BT63DRAFT_455819</name>
</gene>
<dbReference type="Proteomes" id="UP000799302">
    <property type="component" value="Unassembled WGS sequence"/>
</dbReference>
<keyword evidence="2" id="KW-0732">Signal</keyword>
<organism evidence="3 4">
    <name type="scientific">Microthyrium microscopicum</name>
    <dbReference type="NCBI Taxonomy" id="703497"/>
    <lineage>
        <taxon>Eukaryota</taxon>
        <taxon>Fungi</taxon>
        <taxon>Dikarya</taxon>
        <taxon>Ascomycota</taxon>
        <taxon>Pezizomycotina</taxon>
        <taxon>Dothideomycetes</taxon>
        <taxon>Dothideomycetes incertae sedis</taxon>
        <taxon>Microthyriales</taxon>
        <taxon>Microthyriaceae</taxon>
        <taxon>Microthyrium</taxon>
    </lineage>
</organism>
<evidence type="ECO:0000313" key="3">
    <source>
        <dbReference type="EMBL" id="KAF2668187.1"/>
    </source>
</evidence>
<keyword evidence="4" id="KW-1185">Reference proteome</keyword>
<evidence type="ECO:0000256" key="1">
    <source>
        <dbReference type="SAM" id="MobiDB-lite"/>
    </source>
</evidence>
<evidence type="ECO:0000256" key="2">
    <source>
        <dbReference type="SAM" id="SignalP"/>
    </source>
</evidence>
<proteinExistence type="predicted"/>
<reference evidence="3" key="1">
    <citation type="journal article" date="2020" name="Stud. Mycol.">
        <title>101 Dothideomycetes genomes: a test case for predicting lifestyles and emergence of pathogens.</title>
        <authorList>
            <person name="Haridas S."/>
            <person name="Albert R."/>
            <person name="Binder M."/>
            <person name="Bloem J."/>
            <person name="Labutti K."/>
            <person name="Salamov A."/>
            <person name="Andreopoulos B."/>
            <person name="Baker S."/>
            <person name="Barry K."/>
            <person name="Bills G."/>
            <person name="Bluhm B."/>
            <person name="Cannon C."/>
            <person name="Castanera R."/>
            <person name="Culley D."/>
            <person name="Daum C."/>
            <person name="Ezra D."/>
            <person name="Gonzalez J."/>
            <person name="Henrissat B."/>
            <person name="Kuo A."/>
            <person name="Liang C."/>
            <person name="Lipzen A."/>
            <person name="Lutzoni F."/>
            <person name="Magnuson J."/>
            <person name="Mondo S."/>
            <person name="Nolan M."/>
            <person name="Ohm R."/>
            <person name="Pangilinan J."/>
            <person name="Park H.-J."/>
            <person name="Ramirez L."/>
            <person name="Alfaro M."/>
            <person name="Sun H."/>
            <person name="Tritt A."/>
            <person name="Yoshinaga Y."/>
            <person name="Zwiers L.-H."/>
            <person name="Turgeon B."/>
            <person name="Goodwin S."/>
            <person name="Spatafora J."/>
            <person name="Crous P."/>
            <person name="Grigoriev I."/>
        </authorList>
    </citation>
    <scope>NUCLEOTIDE SEQUENCE</scope>
    <source>
        <strain evidence="3">CBS 115976</strain>
    </source>
</reference>
<dbReference type="AlphaFoldDB" id="A0A6A6U9S0"/>
<evidence type="ECO:0000313" key="4">
    <source>
        <dbReference type="Proteomes" id="UP000799302"/>
    </source>
</evidence>
<feature type="region of interest" description="Disordered" evidence="1">
    <location>
        <begin position="177"/>
        <end position="215"/>
    </location>
</feature>
<protein>
    <submittedName>
        <fullName evidence="3">Uncharacterized protein</fullName>
    </submittedName>
</protein>
<dbReference type="OrthoDB" id="3919839at2759"/>
<feature type="compositionally biased region" description="Basic and acidic residues" evidence="1">
    <location>
        <begin position="194"/>
        <end position="215"/>
    </location>
</feature>